<gene>
    <name evidence="1" type="ORF">ASU33_19000</name>
</gene>
<sequence>MSRFVAATPLAQPLVLGVAFTIPRHDRARSMRTGVSARSIKLRIDPALDLLFVSEITLPSNLDCLAALTSPNVVAVSLRSASLELLPEAPCTGPHRGPTLNALSSGHCFVTAHDRKAHIASFGERQVHPDWIDMQVQGHINLLDYLRADWFTVELSGTHRRRLSKPLPLRLLLTFDVEELTHSNPPLAA</sequence>
<evidence type="ECO:0000313" key="1">
    <source>
        <dbReference type="EMBL" id="KUG09766.1"/>
    </source>
</evidence>
<comment type="caution">
    <text evidence="1">The sequence shown here is derived from an EMBL/GenBank/DDBJ whole genome shotgun (WGS) entry which is preliminary data.</text>
</comment>
<dbReference type="AlphaFoldDB" id="A0A9X0HPJ8"/>
<evidence type="ECO:0000313" key="2">
    <source>
        <dbReference type="Proteomes" id="UP000054223"/>
    </source>
</evidence>
<name>A0A9X0HPJ8_SOLP1</name>
<keyword evidence="2" id="KW-1185">Reference proteome</keyword>
<organism evidence="1 2">
    <name type="scientific">Solirubrum puertoriconensis</name>
    <dbReference type="NCBI Taxonomy" id="1751427"/>
    <lineage>
        <taxon>Bacteria</taxon>
        <taxon>Pseudomonadati</taxon>
        <taxon>Bacteroidota</taxon>
        <taxon>Cytophagia</taxon>
        <taxon>Cytophagales</taxon>
    </lineage>
</organism>
<dbReference type="Proteomes" id="UP000054223">
    <property type="component" value="Unassembled WGS sequence"/>
</dbReference>
<accession>A0A9X0HPJ8</accession>
<dbReference type="RefSeq" id="WP_059068076.1">
    <property type="nucleotide sequence ID" value="NZ_LNAL01000003.1"/>
</dbReference>
<reference evidence="1 2" key="1">
    <citation type="submission" date="2015-11" db="EMBL/GenBank/DDBJ databases">
        <title>Solirubrum puertoriconensis gen. nov. an environmental bacteria isolated in Puerto Rico.</title>
        <authorList>
            <person name="Cuebas-Irizarry M.F."/>
            <person name="Montalvo-Rodriguez R."/>
        </authorList>
    </citation>
    <scope>NUCLEOTIDE SEQUENCE [LARGE SCALE GENOMIC DNA]</scope>
    <source>
        <strain evidence="1 2">MC1A</strain>
    </source>
</reference>
<proteinExistence type="predicted"/>
<dbReference type="EMBL" id="LNAL01000003">
    <property type="protein sequence ID" value="KUG09766.1"/>
    <property type="molecule type" value="Genomic_DNA"/>
</dbReference>
<dbReference type="OrthoDB" id="878808at2"/>
<protein>
    <submittedName>
        <fullName evidence="1">Uncharacterized protein</fullName>
    </submittedName>
</protein>